<evidence type="ECO:0008006" key="6">
    <source>
        <dbReference type="Google" id="ProtNLM"/>
    </source>
</evidence>
<dbReference type="GO" id="GO:0005739">
    <property type="term" value="C:mitochondrion"/>
    <property type="evidence" value="ECO:0007669"/>
    <property type="project" value="TreeGrafter"/>
</dbReference>
<dbReference type="Pfam" id="PF01535">
    <property type="entry name" value="PPR"/>
    <property type="match status" value="4"/>
</dbReference>
<dbReference type="GO" id="GO:0003729">
    <property type="term" value="F:mRNA binding"/>
    <property type="evidence" value="ECO:0007669"/>
    <property type="project" value="UniProtKB-ARBA"/>
</dbReference>
<evidence type="ECO:0000256" key="1">
    <source>
        <dbReference type="ARBA" id="ARBA00007626"/>
    </source>
</evidence>
<gene>
    <name evidence="4" type="ORF">RHGRI_037586</name>
</gene>
<dbReference type="EMBL" id="JACTNZ010000013">
    <property type="protein sequence ID" value="KAG5516903.1"/>
    <property type="molecule type" value="Genomic_DNA"/>
</dbReference>
<evidence type="ECO:0000256" key="2">
    <source>
        <dbReference type="ARBA" id="ARBA00022737"/>
    </source>
</evidence>
<proteinExistence type="inferred from homology"/>
<dbReference type="Proteomes" id="UP000823749">
    <property type="component" value="Chromosome 13"/>
</dbReference>
<comment type="caution">
    <text evidence="4">The sequence shown here is derived from an EMBL/GenBank/DDBJ whole genome shotgun (WGS) entry which is preliminary data.</text>
</comment>
<dbReference type="Pfam" id="PF13041">
    <property type="entry name" value="PPR_2"/>
    <property type="match status" value="1"/>
</dbReference>
<evidence type="ECO:0000313" key="5">
    <source>
        <dbReference type="Proteomes" id="UP000823749"/>
    </source>
</evidence>
<accession>A0AAV6HSQ5</accession>
<evidence type="ECO:0000256" key="3">
    <source>
        <dbReference type="PROSITE-ProRule" id="PRU00708"/>
    </source>
</evidence>
<keyword evidence="5" id="KW-1185">Reference proteome</keyword>
<feature type="repeat" description="PPR" evidence="3">
    <location>
        <begin position="175"/>
        <end position="209"/>
    </location>
</feature>
<dbReference type="AlphaFoldDB" id="A0AAV6HSQ5"/>
<dbReference type="Gene3D" id="1.25.40.10">
    <property type="entry name" value="Tetratricopeptide repeat domain"/>
    <property type="match status" value="2"/>
</dbReference>
<organism evidence="4 5">
    <name type="scientific">Rhododendron griersonianum</name>
    <dbReference type="NCBI Taxonomy" id="479676"/>
    <lineage>
        <taxon>Eukaryota</taxon>
        <taxon>Viridiplantae</taxon>
        <taxon>Streptophyta</taxon>
        <taxon>Embryophyta</taxon>
        <taxon>Tracheophyta</taxon>
        <taxon>Spermatophyta</taxon>
        <taxon>Magnoliopsida</taxon>
        <taxon>eudicotyledons</taxon>
        <taxon>Gunneridae</taxon>
        <taxon>Pentapetalae</taxon>
        <taxon>asterids</taxon>
        <taxon>Ericales</taxon>
        <taxon>Ericaceae</taxon>
        <taxon>Ericoideae</taxon>
        <taxon>Rhodoreae</taxon>
        <taxon>Rhododendron</taxon>
    </lineage>
</organism>
<comment type="similarity">
    <text evidence="1">Belongs to the PPR family. P subfamily.</text>
</comment>
<reference evidence="4 5" key="1">
    <citation type="submission" date="2020-08" db="EMBL/GenBank/DDBJ databases">
        <title>Plant Genome Project.</title>
        <authorList>
            <person name="Zhang R.-G."/>
        </authorList>
    </citation>
    <scope>NUCLEOTIDE SEQUENCE [LARGE SCALE GENOMIC DNA]</scope>
    <source>
        <strain evidence="4">WSP0</strain>
        <tissue evidence="4">Leaf</tissue>
    </source>
</reference>
<sequence length="472" mass="54126">MKLSLSSSLYSRSKSTYQNSLKPFLYSTSTVNSSTIAWSDPLYRRISPLGDNRVSVVPVLDQWVQEGRFVDRTQLRLIIKELKVYRRFQQALEISQWMSDKGYIPVSFADAATRLRLIFRVHGLEQVEKYFNYLPRQLKGYEVYASLLNCYADEKSVEKAESVMQKLGDMGFDRSPFCYNILLNLYCRIGSREKVDSLMHEMEEKGCCNEYTFAILSSAYAAASDSDGIDGIVEKIESYPRVMMKYSYAIAADGYLKVGQLDRALEMLKKLEGHIATEKRKSILFPILLTLYTKTGNKDELYRIWNLYKENVKIYNKGYLTMLSSLSKFNDIEGAEKIFKEWKSRGLSYDFRIPNFLIDAYSRNGHLGKAEALLHNGIQKGGNPDGTTWYYLTGGYILDNQVPKAAEALKKAIMVLSPRLRLSKDTLVTCLEYLEGKGDVDRAEEFISLLRTEGIFSAAVHEKLLNYIKNRK</sequence>
<dbReference type="NCBIfam" id="TIGR00756">
    <property type="entry name" value="PPR"/>
    <property type="match status" value="3"/>
</dbReference>
<protein>
    <recommendedName>
        <fullName evidence="6">Pentatricopeptide repeat-containing protein</fullName>
    </recommendedName>
</protein>
<keyword evidence="2" id="KW-0677">Repeat</keyword>
<dbReference type="InterPro" id="IPR011990">
    <property type="entry name" value="TPR-like_helical_dom_sf"/>
</dbReference>
<dbReference type="PROSITE" id="PS51375">
    <property type="entry name" value="PPR"/>
    <property type="match status" value="1"/>
</dbReference>
<name>A0AAV6HSQ5_9ERIC</name>
<evidence type="ECO:0000313" key="4">
    <source>
        <dbReference type="EMBL" id="KAG5516903.1"/>
    </source>
</evidence>
<dbReference type="PANTHER" id="PTHR45717">
    <property type="entry name" value="OS12G0527900 PROTEIN"/>
    <property type="match status" value="1"/>
</dbReference>
<dbReference type="InterPro" id="IPR002885">
    <property type="entry name" value="PPR_rpt"/>
</dbReference>
<dbReference type="PANTHER" id="PTHR45717:SF57">
    <property type="entry name" value="PENTACOTRIPEPTIDE-REPEAT REGION OF PRORP DOMAIN-CONTAINING PROTEIN"/>
    <property type="match status" value="1"/>
</dbReference>